<reference evidence="2 3" key="1">
    <citation type="journal article" date="2019" name="Int. J. Syst. Evol. Microbiol.">
        <title>The Global Catalogue of Microorganisms (GCM) 10K type strain sequencing project: providing services to taxonomists for standard genome sequencing and annotation.</title>
        <authorList>
            <consortium name="The Broad Institute Genomics Platform"/>
            <consortium name="The Broad Institute Genome Sequencing Center for Infectious Disease"/>
            <person name="Wu L."/>
            <person name="Ma J."/>
        </authorList>
    </citation>
    <scope>NUCLEOTIDE SEQUENCE [LARGE SCALE GENOMIC DNA]</scope>
    <source>
        <strain evidence="2 3">JCM 8201</strain>
    </source>
</reference>
<proteinExistence type="predicted"/>
<dbReference type="InterPro" id="IPR001466">
    <property type="entry name" value="Beta-lactam-related"/>
</dbReference>
<dbReference type="InterPro" id="IPR012338">
    <property type="entry name" value="Beta-lactam/transpept-like"/>
</dbReference>
<dbReference type="GO" id="GO:0016787">
    <property type="term" value="F:hydrolase activity"/>
    <property type="evidence" value="ECO:0007669"/>
    <property type="project" value="UniProtKB-KW"/>
</dbReference>
<dbReference type="PANTHER" id="PTHR46825:SF7">
    <property type="entry name" value="D-ALANYL-D-ALANINE CARBOXYPEPTIDASE"/>
    <property type="match status" value="1"/>
</dbReference>
<name>A0ABN3U9T7_9ACTN</name>
<gene>
    <name evidence="2" type="ORF">GCM10010439_33270</name>
</gene>
<evidence type="ECO:0000259" key="1">
    <source>
        <dbReference type="Pfam" id="PF00144"/>
    </source>
</evidence>
<evidence type="ECO:0000313" key="2">
    <source>
        <dbReference type="EMBL" id="GAA2727396.1"/>
    </source>
</evidence>
<dbReference type="SUPFAM" id="SSF56601">
    <property type="entry name" value="beta-lactamase/transpeptidase-like"/>
    <property type="match status" value="1"/>
</dbReference>
<comment type="caution">
    <text evidence="2">The sequence shown here is derived from an EMBL/GenBank/DDBJ whole genome shotgun (WGS) entry which is preliminary data.</text>
</comment>
<keyword evidence="2" id="KW-0378">Hydrolase</keyword>
<dbReference type="PANTHER" id="PTHR46825">
    <property type="entry name" value="D-ALANYL-D-ALANINE-CARBOXYPEPTIDASE/ENDOPEPTIDASE AMPH"/>
    <property type="match status" value="1"/>
</dbReference>
<protein>
    <submittedName>
        <fullName evidence="2">Serine hydrolase domain-containing protein</fullName>
    </submittedName>
</protein>
<keyword evidence="3" id="KW-1185">Reference proteome</keyword>
<feature type="domain" description="Beta-lactamase-related" evidence="1">
    <location>
        <begin position="55"/>
        <end position="368"/>
    </location>
</feature>
<sequence length="390" mass="40960">MQRTEEIPVAISLITRKVGAAVAVAVAVAVAGPVQGASARTADQVMQDGLNTAVAAGYPGATALLRKDGVSRYLTAGVGDRTARTPMDPKAQVRIGSNTKPFIGAVVLMLADQGRLSLDDTVDRWLPGVVAGNGNDGKKVKIRQLLNHTSGVPDYLNEVYADAFDNPNKPFPAAQLVQVAMRQAPLFPPGTNVSYSNTNFILLGMIIQSVTGNGPATEVTTRLVDRLGLTGTSYPTSDPKLYGNHVRGYAVPAYYWGERPYVDVTTLNVQFSGAAGAMVSNLDDLAALHRALLDGTLLSPAMVEQVKTLVPYPGQSNLSFGLAHEVMNGPGACGKIWSKGGAIYGYYTAVLTREDGTQVAVATNQFNMVAANPAGVTRLTNAAIEAVCAL</sequence>
<evidence type="ECO:0000313" key="3">
    <source>
        <dbReference type="Proteomes" id="UP001501842"/>
    </source>
</evidence>
<dbReference type="Gene3D" id="3.40.710.10">
    <property type="entry name" value="DD-peptidase/beta-lactamase superfamily"/>
    <property type="match status" value="1"/>
</dbReference>
<accession>A0ABN3U9T7</accession>
<dbReference type="Pfam" id="PF00144">
    <property type="entry name" value="Beta-lactamase"/>
    <property type="match status" value="1"/>
</dbReference>
<dbReference type="InterPro" id="IPR050491">
    <property type="entry name" value="AmpC-like"/>
</dbReference>
<dbReference type="Proteomes" id="UP001501842">
    <property type="component" value="Unassembled WGS sequence"/>
</dbReference>
<dbReference type="EMBL" id="BAAATZ010000012">
    <property type="protein sequence ID" value="GAA2727396.1"/>
    <property type="molecule type" value="Genomic_DNA"/>
</dbReference>
<organism evidence="2 3">
    <name type="scientific">Actinocorallia aurantiaca</name>
    <dbReference type="NCBI Taxonomy" id="46204"/>
    <lineage>
        <taxon>Bacteria</taxon>
        <taxon>Bacillati</taxon>
        <taxon>Actinomycetota</taxon>
        <taxon>Actinomycetes</taxon>
        <taxon>Streptosporangiales</taxon>
        <taxon>Thermomonosporaceae</taxon>
        <taxon>Actinocorallia</taxon>
    </lineage>
</organism>